<dbReference type="SUPFAM" id="SSF52309">
    <property type="entry name" value="N-(deoxy)ribosyltransferase-like"/>
    <property type="match status" value="1"/>
</dbReference>
<evidence type="ECO:0000313" key="2">
    <source>
        <dbReference type="Proteomes" id="UP001597511"/>
    </source>
</evidence>
<gene>
    <name evidence="1" type="ORF">ACFS6H_01940</name>
</gene>
<organism evidence="1 2">
    <name type="scientific">Terrimonas rubra</name>
    <dbReference type="NCBI Taxonomy" id="1035890"/>
    <lineage>
        <taxon>Bacteria</taxon>
        <taxon>Pseudomonadati</taxon>
        <taxon>Bacteroidota</taxon>
        <taxon>Chitinophagia</taxon>
        <taxon>Chitinophagales</taxon>
        <taxon>Chitinophagaceae</taxon>
        <taxon>Terrimonas</taxon>
    </lineage>
</organism>
<dbReference type="EMBL" id="JBHUOZ010000001">
    <property type="protein sequence ID" value="MFD2918450.1"/>
    <property type="molecule type" value="Genomic_DNA"/>
</dbReference>
<protein>
    <recommendedName>
        <fullName evidence="3">Nucleoside 2-deoxyribosyltransferase</fullName>
    </recommendedName>
</protein>
<proteinExistence type="predicted"/>
<sequence length="138" mass="15510">MKAYISVSFDKRSSLSQVITVINNCLERFKITPLVFVDKYKFTPEQEKYMMATALEEIDHCDFLIAETSVKGIGIGVEAGYAKAKNKPLIYLRHQQASHSTTVAGISDYQVIYAGIADLEEQLPGIINDILSRRLAHR</sequence>
<accession>A0ABW5ZZK6</accession>
<dbReference type="Gene3D" id="3.40.50.450">
    <property type="match status" value="1"/>
</dbReference>
<keyword evidence="2" id="KW-1185">Reference proteome</keyword>
<name>A0ABW5ZZK6_9BACT</name>
<comment type="caution">
    <text evidence="1">The sequence shown here is derived from an EMBL/GenBank/DDBJ whole genome shotgun (WGS) entry which is preliminary data.</text>
</comment>
<reference evidence="2" key="1">
    <citation type="journal article" date="2019" name="Int. J. Syst. Evol. Microbiol.">
        <title>The Global Catalogue of Microorganisms (GCM) 10K type strain sequencing project: providing services to taxonomists for standard genome sequencing and annotation.</title>
        <authorList>
            <consortium name="The Broad Institute Genomics Platform"/>
            <consortium name="The Broad Institute Genome Sequencing Center for Infectious Disease"/>
            <person name="Wu L."/>
            <person name="Ma J."/>
        </authorList>
    </citation>
    <scope>NUCLEOTIDE SEQUENCE [LARGE SCALE GENOMIC DNA]</scope>
    <source>
        <strain evidence="2">KCTC 23299</strain>
    </source>
</reference>
<evidence type="ECO:0000313" key="1">
    <source>
        <dbReference type="EMBL" id="MFD2918450.1"/>
    </source>
</evidence>
<dbReference type="Proteomes" id="UP001597511">
    <property type="component" value="Unassembled WGS sequence"/>
</dbReference>
<dbReference type="RefSeq" id="WP_386094600.1">
    <property type="nucleotide sequence ID" value="NZ_JBHUOZ010000001.1"/>
</dbReference>
<evidence type="ECO:0008006" key="3">
    <source>
        <dbReference type="Google" id="ProtNLM"/>
    </source>
</evidence>